<proteinExistence type="predicted"/>
<protein>
    <submittedName>
        <fullName evidence="2">Cyclic nucleotide-binding protein</fullName>
    </submittedName>
</protein>
<name>E1X0Q3_HALMS</name>
<evidence type="ECO:0000259" key="1">
    <source>
        <dbReference type="PROSITE" id="PS50042"/>
    </source>
</evidence>
<dbReference type="PROSITE" id="PS50042">
    <property type="entry name" value="CNMP_BINDING_3"/>
    <property type="match status" value="1"/>
</dbReference>
<dbReference type="STRING" id="862908.BMS_1538"/>
<dbReference type="OrthoDB" id="5289354at2"/>
<accession>E1X0Q3</accession>
<dbReference type="CDD" id="cd00038">
    <property type="entry name" value="CAP_ED"/>
    <property type="match status" value="1"/>
</dbReference>
<evidence type="ECO:0000313" key="2">
    <source>
        <dbReference type="EMBL" id="CBW26391.1"/>
    </source>
</evidence>
<dbReference type="PANTHER" id="PTHR24567:SF74">
    <property type="entry name" value="HTH-TYPE TRANSCRIPTIONAL REGULATOR ARCR"/>
    <property type="match status" value="1"/>
</dbReference>
<dbReference type="Gene3D" id="2.60.120.10">
    <property type="entry name" value="Jelly Rolls"/>
    <property type="match status" value="1"/>
</dbReference>
<evidence type="ECO:0000313" key="3">
    <source>
        <dbReference type="Proteomes" id="UP000008963"/>
    </source>
</evidence>
<dbReference type="HOGENOM" id="CLU_075053_16_4_7"/>
<dbReference type="GO" id="GO:0003700">
    <property type="term" value="F:DNA-binding transcription factor activity"/>
    <property type="evidence" value="ECO:0007669"/>
    <property type="project" value="TreeGrafter"/>
</dbReference>
<dbReference type="InterPro" id="IPR014710">
    <property type="entry name" value="RmlC-like_jellyroll"/>
</dbReference>
<dbReference type="RefSeq" id="WP_014244174.1">
    <property type="nucleotide sequence ID" value="NC_016620.1"/>
</dbReference>
<dbReference type="PRINTS" id="PR00103">
    <property type="entry name" value="CAMPKINASE"/>
</dbReference>
<gene>
    <name evidence="2" type="ordered locus">BMS_1538</name>
</gene>
<dbReference type="EMBL" id="FQ312005">
    <property type="protein sequence ID" value="CBW26391.1"/>
    <property type="molecule type" value="Genomic_DNA"/>
</dbReference>
<dbReference type="KEGG" id="bmx:BMS_1538"/>
<organism evidence="2 3">
    <name type="scientific">Halobacteriovorax marinus (strain ATCC BAA-682 / DSM 15412 / SJ)</name>
    <name type="common">Bacteriovorax marinus</name>
    <dbReference type="NCBI Taxonomy" id="862908"/>
    <lineage>
        <taxon>Bacteria</taxon>
        <taxon>Pseudomonadati</taxon>
        <taxon>Bdellovibrionota</taxon>
        <taxon>Bacteriovoracia</taxon>
        <taxon>Bacteriovoracales</taxon>
        <taxon>Halobacteriovoraceae</taxon>
        <taxon>Halobacteriovorax</taxon>
    </lineage>
</organism>
<dbReference type="AlphaFoldDB" id="E1X0Q3"/>
<sequence>MSADIIELKAGEYLIREGEESAQMYYLQSGSLAVYKVRGGAENQIGTIYSGELVGEMSFLDKEPRSASVRAISEVKLLVIPVDKFEKYFNEQPSWYKALINTLLERLRKANARIRV</sequence>
<reference evidence="3" key="1">
    <citation type="journal article" date="2013" name="ISME J.">
        <title>A small predatory core genome in the divergent marine Bacteriovorax marinus SJ and the terrestrial Bdellovibrio bacteriovorus.</title>
        <authorList>
            <person name="Crossman L.C."/>
            <person name="Chen H."/>
            <person name="Cerdeno-Tarraga A.M."/>
            <person name="Brooks K."/>
            <person name="Quail M.A."/>
            <person name="Pineiro S.A."/>
            <person name="Hobley L."/>
            <person name="Sockett R.E."/>
            <person name="Bentley S.D."/>
            <person name="Parkhill J."/>
            <person name="Williams H.N."/>
            <person name="Stine O.C."/>
        </authorList>
    </citation>
    <scope>NUCLEOTIDE SEQUENCE [LARGE SCALE GENOMIC DNA]</scope>
    <source>
        <strain evidence="3">ATCC BAA-682 / DSM 15412 / SJ</strain>
    </source>
</reference>
<dbReference type="SUPFAM" id="SSF51206">
    <property type="entry name" value="cAMP-binding domain-like"/>
    <property type="match status" value="1"/>
</dbReference>
<dbReference type="Pfam" id="PF00027">
    <property type="entry name" value="cNMP_binding"/>
    <property type="match status" value="1"/>
</dbReference>
<dbReference type="InterPro" id="IPR050397">
    <property type="entry name" value="Env_Response_Regulators"/>
</dbReference>
<keyword evidence="3" id="KW-1185">Reference proteome</keyword>
<dbReference type="Proteomes" id="UP000008963">
    <property type="component" value="Chromosome"/>
</dbReference>
<dbReference type="InterPro" id="IPR000595">
    <property type="entry name" value="cNMP-bd_dom"/>
</dbReference>
<dbReference type="PATRIC" id="fig|862908.3.peg.1464"/>
<dbReference type="GO" id="GO:0005829">
    <property type="term" value="C:cytosol"/>
    <property type="evidence" value="ECO:0007669"/>
    <property type="project" value="TreeGrafter"/>
</dbReference>
<dbReference type="InterPro" id="IPR018490">
    <property type="entry name" value="cNMP-bd_dom_sf"/>
</dbReference>
<dbReference type="PANTHER" id="PTHR24567">
    <property type="entry name" value="CRP FAMILY TRANSCRIPTIONAL REGULATORY PROTEIN"/>
    <property type="match status" value="1"/>
</dbReference>
<feature type="domain" description="Cyclic nucleotide-binding" evidence="1">
    <location>
        <begin position="1"/>
        <end position="106"/>
    </location>
</feature>
<dbReference type="SMART" id="SM00100">
    <property type="entry name" value="cNMP"/>
    <property type="match status" value="1"/>
</dbReference>
<dbReference type="eggNOG" id="COG0664">
    <property type="taxonomic scope" value="Bacteria"/>
</dbReference>